<feature type="compositionally biased region" description="Basic and acidic residues" evidence="2">
    <location>
        <begin position="943"/>
        <end position="955"/>
    </location>
</feature>
<feature type="compositionally biased region" description="Low complexity" evidence="2">
    <location>
        <begin position="30"/>
        <end position="43"/>
    </location>
</feature>
<gene>
    <name evidence="3" type="ORF">Tcan_08341</name>
</gene>
<dbReference type="PANTHER" id="PTHR43941:SF1">
    <property type="entry name" value="STRUCTURAL MAINTENANCE OF CHROMOSOMES PROTEIN 2"/>
    <property type="match status" value="1"/>
</dbReference>
<keyword evidence="4" id="KW-1185">Reference proteome</keyword>
<dbReference type="STRING" id="6265.A0A0B2UVW4"/>
<dbReference type="GO" id="GO:0003682">
    <property type="term" value="F:chromatin binding"/>
    <property type="evidence" value="ECO:0007669"/>
    <property type="project" value="TreeGrafter"/>
</dbReference>
<evidence type="ECO:0000256" key="2">
    <source>
        <dbReference type="SAM" id="MobiDB-lite"/>
    </source>
</evidence>
<feature type="coiled-coil region" evidence="1">
    <location>
        <begin position="787"/>
        <end position="916"/>
    </location>
</feature>
<feature type="coiled-coil region" evidence="1">
    <location>
        <begin position="115"/>
        <end position="241"/>
    </location>
</feature>
<evidence type="ECO:0000256" key="1">
    <source>
        <dbReference type="SAM" id="Coils"/>
    </source>
</evidence>
<dbReference type="OMA" id="YESYPGQ"/>
<protein>
    <submittedName>
        <fullName evidence="3">Uncharacterized protein</fullName>
    </submittedName>
</protein>
<feature type="compositionally biased region" description="Low complexity" evidence="2">
    <location>
        <begin position="1015"/>
        <end position="1027"/>
    </location>
</feature>
<dbReference type="GO" id="GO:0000785">
    <property type="term" value="C:chromatin"/>
    <property type="evidence" value="ECO:0007669"/>
    <property type="project" value="TreeGrafter"/>
</dbReference>
<dbReference type="OrthoDB" id="5831249at2759"/>
<dbReference type="AlphaFoldDB" id="A0A0B2UVW4"/>
<dbReference type="GO" id="GO:0000796">
    <property type="term" value="C:condensin complex"/>
    <property type="evidence" value="ECO:0007669"/>
    <property type="project" value="TreeGrafter"/>
</dbReference>
<dbReference type="Proteomes" id="UP000031036">
    <property type="component" value="Unassembled WGS sequence"/>
</dbReference>
<dbReference type="EMBL" id="JPKZ01003103">
    <property type="protein sequence ID" value="KHN73553.1"/>
    <property type="molecule type" value="Genomic_DNA"/>
</dbReference>
<organism evidence="3 4">
    <name type="scientific">Toxocara canis</name>
    <name type="common">Canine roundworm</name>
    <dbReference type="NCBI Taxonomy" id="6265"/>
    <lineage>
        <taxon>Eukaryota</taxon>
        <taxon>Metazoa</taxon>
        <taxon>Ecdysozoa</taxon>
        <taxon>Nematoda</taxon>
        <taxon>Chromadorea</taxon>
        <taxon>Rhabditida</taxon>
        <taxon>Spirurina</taxon>
        <taxon>Ascaridomorpha</taxon>
        <taxon>Ascaridoidea</taxon>
        <taxon>Toxocaridae</taxon>
        <taxon>Toxocara</taxon>
    </lineage>
</organism>
<feature type="region of interest" description="Disordered" evidence="2">
    <location>
        <begin position="1"/>
        <end position="57"/>
    </location>
</feature>
<accession>A0A0B2UVW4</accession>
<feature type="region of interest" description="Disordered" evidence="2">
    <location>
        <begin position="943"/>
        <end position="970"/>
    </location>
</feature>
<feature type="coiled-coil region" evidence="1">
    <location>
        <begin position="331"/>
        <end position="460"/>
    </location>
</feature>
<feature type="compositionally biased region" description="Polar residues" evidence="2">
    <location>
        <begin position="20"/>
        <end position="29"/>
    </location>
</feature>
<feature type="coiled-coil region" evidence="1">
    <location>
        <begin position="668"/>
        <end position="744"/>
    </location>
</feature>
<feature type="compositionally biased region" description="Polar residues" evidence="2">
    <location>
        <begin position="44"/>
        <end position="56"/>
    </location>
</feature>
<evidence type="ECO:0000313" key="3">
    <source>
        <dbReference type="EMBL" id="KHN73553.1"/>
    </source>
</evidence>
<dbReference type="GO" id="GO:0000793">
    <property type="term" value="C:condensed chromosome"/>
    <property type="evidence" value="ECO:0007669"/>
    <property type="project" value="TreeGrafter"/>
</dbReference>
<dbReference type="PANTHER" id="PTHR43941">
    <property type="entry name" value="STRUCTURAL MAINTENANCE OF CHROMOSOMES PROTEIN 2"/>
    <property type="match status" value="1"/>
</dbReference>
<name>A0A0B2UVW4_TOXCA</name>
<keyword evidence="1" id="KW-0175">Coiled coil</keyword>
<comment type="caution">
    <text evidence="3">The sequence shown here is derived from an EMBL/GenBank/DDBJ whole genome shotgun (WGS) entry which is preliminary data.</text>
</comment>
<sequence length="1050" mass="119582">MDEVDDGLGSELNTPRDSHQSTQADVSLDTSVEPSSVPTTSTPKNANRQCGVSSSPFGLDLSAVQEATVEDTSSSVKRQDESGDYSALDWAANLASKQMELLQLTDEHGRTRQQLQSIQEVISQLQSRVSSAEDTIDDLNSERMALLAKLEQYKKSSENKEMALTKYKEELLLAHEKLKQLENISVEVEVEKEADHEVIAKLMSENEESKALISQLKQEAQQREEELLREKEALLLAANEERYQLADWRDRATRLEQLANSQSAQMKRYEVMEQRFSDTVKHLADQRAKVSELSGELKVQTDNAKMYHDEVLHLRAKLDEMKLASACAANDSSTSKELVRLRDECERLQNQLEAGREIKAEWTVFKRSNEEMRGRVEKQENELVELRDALSEKRKQLDNVEDERTRLKHKCAQLEIDLEALHAEFAAFQNGAEMQYQAEMAQLKEIIHEKDERLDRLHTRIAEYESYPGMNSSIVLSEGSSAAANTTLWDMMPEELREQFQLLRQRYNELDAMVQKMMESHIAANNESFGRHSKVMENKMTDCDDLMRPSPERPLSGGMQSGHELAAVAVASNMDAVSERTLSEGVQPSNMDVSATANDNIQSIIGGLLRSVRMAEVNGKLTPNIRQLLDMLLTDVARSSLSAECIDEAVNRFFANLDLALRRTLSTSDDNRRRCEELENARAEALEERRVMSEELRAAQDRYAIFEAKAETLKLQLKEEGRKVIELRNEIEQLTQHIHRLDTSNTGLKGIVTQQQMEIDEKAAACRKSAEYLEDFRIELEKMGVYADMLNERLRQANREKEDLKRRLGDRDCEMARLEERLVDSINQCTTRASDVQKFEKRLAAAQLQNDTLKRKYDKRETFLEQMEALLRAMKVRNDALREANRLRQLRKLEALLRAMKVRNDALREANRLRQNKLDVVMKFLARHGIDVGEGFDVRPRSALDEEQEEGHNLEAKGASGDVNDSVRNSVGPVDISEAAVARLMRRLDRYTSQIEMREREGAIDDIRIPSWRSISESTSSRCGSESGDPHPNVDSTPSNPPENLLINSP</sequence>
<evidence type="ECO:0000313" key="4">
    <source>
        <dbReference type="Proteomes" id="UP000031036"/>
    </source>
</evidence>
<dbReference type="GO" id="GO:0007076">
    <property type="term" value="P:mitotic chromosome condensation"/>
    <property type="evidence" value="ECO:0007669"/>
    <property type="project" value="TreeGrafter"/>
</dbReference>
<dbReference type="Gene3D" id="1.10.287.1490">
    <property type="match status" value="1"/>
</dbReference>
<feature type="region of interest" description="Disordered" evidence="2">
    <location>
        <begin position="1015"/>
        <end position="1050"/>
    </location>
</feature>
<proteinExistence type="predicted"/>
<reference evidence="3 4" key="1">
    <citation type="submission" date="2014-11" db="EMBL/GenBank/DDBJ databases">
        <title>Genetic blueprint of the zoonotic pathogen Toxocara canis.</title>
        <authorList>
            <person name="Zhu X.-Q."/>
            <person name="Korhonen P.K."/>
            <person name="Cai H."/>
            <person name="Young N.D."/>
            <person name="Nejsum P."/>
            <person name="von Samson-Himmelstjerna G."/>
            <person name="Boag P.R."/>
            <person name="Tan P."/>
            <person name="Li Q."/>
            <person name="Min J."/>
            <person name="Yang Y."/>
            <person name="Wang X."/>
            <person name="Fang X."/>
            <person name="Hall R.S."/>
            <person name="Hofmann A."/>
            <person name="Sternberg P.W."/>
            <person name="Jex A.R."/>
            <person name="Gasser R.B."/>
        </authorList>
    </citation>
    <scope>NUCLEOTIDE SEQUENCE [LARGE SCALE GENOMIC DNA]</scope>
    <source>
        <strain evidence="3">PN_DK_2014</strain>
    </source>
</reference>